<dbReference type="SUPFAM" id="SSF54695">
    <property type="entry name" value="POZ domain"/>
    <property type="match status" value="1"/>
</dbReference>
<dbReference type="Gene3D" id="3.30.710.10">
    <property type="entry name" value="Potassium Channel Kv1.1, Chain A"/>
    <property type="match status" value="1"/>
</dbReference>
<evidence type="ECO:0000313" key="5">
    <source>
        <dbReference type="EMBL" id="KAK1311449.1"/>
    </source>
</evidence>
<dbReference type="PROSITE" id="PS50097">
    <property type="entry name" value="BTB"/>
    <property type="match status" value="1"/>
</dbReference>
<evidence type="ECO:0000259" key="4">
    <source>
        <dbReference type="PROSITE" id="PS50097"/>
    </source>
</evidence>
<dbReference type="PANTHER" id="PTHR46336:SF3">
    <property type="entry name" value="BTB_POZ DOMAIN-CONTAINING PROTEIN POB1"/>
    <property type="match status" value="1"/>
</dbReference>
<proteinExistence type="predicted"/>
<comment type="pathway">
    <text evidence="2">Protein modification; protein ubiquitination.</text>
</comment>
<dbReference type="Pfam" id="PF00651">
    <property type="entry name" value="BTB"/>
    <property type="match status" value="1"/>
</dbReference>
<dbReference type="Pfam" id="PF07707">
    <property type="entry name" value="BACK"/>
    <property type="match status" value="1"/>
</dbReference>
<dbReference type="AlphaFoldDB" id="A0AAV9EDJ3"/>
<protein>
    <submittedName>
        <fullName evidence="5">BTB/POZ domain-containing protein POB1</fullName>
    </submittedName>
</protein>
<dbReference type="InterPro" id="IPR045890">
    <property type="entry name" value="POB1-like"/>
</dbReference>
<dbReference type="PANTHER" id="PTHR46336">
    <property type="entry name" value="OS02G0260700 PROTEIN"/>
    <property type="match status" value="1"/>
</dbReference>
<dbReference type="FunFam" id="1.25.40.420:FF:000008">
    <property type="entry name" value="BTB/POZ domain-containing protein POB1"/>
    <property type="match status" value="1"/>
</dbReference>
<evidence type="ECO:0000256" key="3">
    <source>
        <dbReference type="ARBA" id="ARBA00022786"/>
    </source>
</evidence>
<comment type="function">
    <text evidence="1">May act as a substrate-specific adapter of an E3 ubiquitin-protein ligase complex (CUL3-RBX1-BTB) which mediates the ubiquitination and subsequent proteasomal degradation of target proteins.</text>
</comment>
<evidence type="ECO:0000256" key="1">
    <source>
        <dbReference type="ARBA" id="ARBA00002668"/>
    </source>
</evidence>
<dbReference type="GO" id="GO:0005634">
    <property type="term" value="C:nucleus"/>
    <property type="evidence" value="ECO:0007669"/>
    <property type="project" value="TreeGrafter"/>
</dbReference>
<dbReference type="EMBL" id="JAUJYO010000008">
    <property type="protein sequence ID" value="KAK1311449.1"/>
    <property type="molecule type" value="Genomic_DNA"/>
</dbReference>
<gene>
    <name evidence="5" type="primary">POB1</name>
    <name evidence="5" type="ORF">QJS10_CPA08g00978</name>
</gene>
<reference evidence="5" key="1">
    <citation type="journal article" date="2023" name="Nat. Commun.">
        <title>Diploid and tetraploid genomes of Acorus and the evolution of monocots.</title>
        <authorList>
            <person name="Ma L."/>
            <person name="Liu K.W."/>
            <person name="Li Z."/>
            <person name="Hsiao Y.Y."/>
            <person name="Qi Y."/>
            <person name="Fu T."/>
            <person name="Tang G.D."/>
            <person name="Zhang D."/>
            <person name="Sun W.H."/>
            <person name="Liu D.K."/>
            <person name="Li Y."/>
            <person name="Chen G.Z."/>
            <person name="Liu X.D."/>
            <person name="Liao X.Y."/>
            <person name="Jiang Y.T."/>
            <person name="Yu X."/>
            <person name="Hao Y."/>
            <person name="Huang J."/>
            <person name="Zhao X.W."/>
            <person name="Ke S."/>
            <person name="Chen Y.Y."/>
            <person name="Wu W.L."/>
            <person name="Hsu J.L."/>
            <person name="Lin Y.F."/>
            <person name="Huang M.D."/>
            <person name="Li C.Y."/>
            <person name="Huang L."/>
            <person name="Wang Z.W."/>
            <person name="Zhao X."/>
            <person name="Zhong W.Y."/>
            <person name="Peng D.H."/>
            <person name="Ahmad S."/>
            <person name="Lan S."/>
            <person name="Zhang J.S."/>
            <person name="Tsai W.C."/>
            <person name="Van de Peer Y."/>
            <person name="Liu Z.J."/>
        </authorList>
    </citation>
    <scope>NUCLEOTIDE SEQUENCE</scope>
    <source>
        <strain evidence="5">CP</strain>
    </source>
</reference>
<feature type="domain" description="BTB" evidence="4">
    <location>
        <begin position="40"/>
        <end position="120"/>
    </location>
</feature>
<dbReference type="InterPro" id="IPR000210">
    <property type="entry name" value="BTB/POZ_dom"/>
</dbReference>
<dbReference type="GO" id="GO:0010114">
    <property type="term" value="P:response to red light"/>
    <property type="evidence" value="ECO:0007669"/>
    <property type="project" value="TreeGrafter"/>
</dbReference>
<dbReference type="InterPro" id="IPR011705">
    <property type="entry name" value="BACK"/>
</dbReference>
<keyword evidence="3" id="KW-0833">Ubl conjugation pathway</keyword>
<dbReference type="Gene3D" id="1.25.40.420">
    <property type="match status" value="1"/>
</dbReference>
<evidence type="ECO:0000313" key="6">
    <source>
        <dbReference type="Proteomes" id="UP001180020"/>
    </source>
</evidence>
<dbReference type="InterPro" id="IPR011333">
    <property type="entry name" value="SKP1/BTB/POZ_sf"/>
</dbReference>
<comment type="caution">
    <text evidence="5">The sequence shown here is derived from an EMBL/GenBank/DDBJ whole genome shotgun (WGS) entry which is preliminary data.</text>
</comment>
<dbReference type="Proteomes" id="UP001180020">
    <property type="component" value="Unassembled WGS sequence"/>
</dbReference>
<dbReference type="SMART" id="SM00225">
    <property type="entry name" value="BTB"/>
    <property type="match status" value="1"/>
</dbReference>
<keyword evidence="6" id="KW-1185">Reference proteome</keyword>
<accession>A0AAV9EDJ3</accession>
<sequence length="456" mass="52013">MAVDSGEGETHSGRAPLVLDANVSNCTYNFEFAFNNPNFSDRLLRILTSELELKDPMMDCIHVSSVILAGASPFFLKLFSNGMLETGEQNETILRIDVSEKDALMELLEFIYGKKLPPAIVASIPSLLSILMVADKYDVPSCVRYCTCLLFELDMNLDTASYCLELSSNVSASQAIKPIAKAAQEFLVTRYEENVPRLQEEVDQLPLSSLEVVLCEDELNLTEDEPYDIVLKWARARYPRMDDRHEVLNSNLSRFVRMRYMTHKKLREVLECEDLDHHTASELVIDALFFKVENPPLPTRALTSEELTGHPVRVVEFRKPNKKVNVYLKLRRLDCENLSVNGRITSQAFYVHGQVFQIIAQRCSEEMQSFGLFLKCVRDGTPTIVKVDYEFWVRERSTDFFVEKFKASFSFTSMDLSGRGTLNLCSMSWASFIGNDSPYFINDVLHLRTGISFKLE</sequence>
<dbReference type="CDD" id="cd18186">
    <property type="entry name" value="BTB_POZ_ZBTB_KLHL-like"/>
    <property type="match status" value="1"/>
</dbReference>
<name>A0AAV9EDJ3_ACOCL</name>
<evidence type="ECO:0000256" key="2">
    <source>
        <dbReference type="ARBA" id="ARBA00004906"/>
    </source>
</evidence>
<reference evidence="5" key="2">
    <citation type="submission" date="2023-06" db="EMBL/GenBank/DDBJ databases">
        <authorList>
            <person name="Ma L."/>
            <person name="Liu K.-W."/>
            <person name="Li Z."/>
            <person name="Hsiao Y.-Y."/>
            <person name="Qi Y."/>
            <person name="Fu T."/>
            <person name="Tang G."/>
            <person name="Zhang D."/>
            <person name="Sun W.-H."/>
            <person name="Liu D.-K."/>
            <person name="Li Y."/>
            <person name="Chen G.-Z."/>
            <person name="Liu X.-D."/>
            <person name="Liao X.-Y."/>
            <person name="Jiang Y.-T."/>
            <person name="Yu X."/>
            <person name="Hao Y."/>
            <person name="Huang J."/>
            <person name="Zhao X.-W."/>
            <person name="Ke S."/>
            <person name="Chen Y.-Y."/>
            <person name="Wu W.-L."/>
            <person name="Hsu J.-L."/>
            <person name="Lin Y.-F."/>
            <person name="Huang M.-D."/>
            <person name="Li C.-Y."/>
            <person name="Huang L."/>
            <person name="Wang Z.-W."/>
            <person name="Zhao X."/>
            <person name="Zhong W.-Y."/>
            <person name="Peng D.-H."/>
            <person name="Ahmad S."/>
            <person name="Lan S."/>
            <person name="Zhang J.-S."/>
            <person name="Tsai W.-C."/>
            <person name="Van De Peer Y."/>
            <person name="Liu Z.-J."/>
        </authorList>
    </citation>
    <scope>NUCLEOTIDE SEQUENCE</scope>
    <source>
        <strain evidence="5">CP</strain>
        <tissue evidence="5">Leaves</tissue>
    </source>
</reference>
<organism evidence="5 6">
    <name type="scientific">Acorus calamus</name>
    <name type="common">Sweet flag</name>
    <dbReference type="NCBI Taxonomy" id="4465"/>
    <lineage>
        <taxon>Eukaryota</taxon>
        <taxon>Viridiplantae</taxon>
        <taxon>Streptophyta</taxon>
        <taxon>Embryophyta</taxon>
        <taxon>Tracheophyta</taxon>
        <taxon>Spermatophyta</taxon>
        <taxon>Magnoliopsida</taxon>
        <taxon>Liliopsida</taxon>
        <taxon>Acoraceae</taxon>
        <taxon>Acorus</taxon>
    </lineage>
</organism>